<dbReference type="PANTHER" id="PTHR43434">
    <property type="entry name" value="PHOSPHOGLYCOLATE PHOSPHATASE"/>
    <property type="match status" value="1"/>
</dbReference>
<dbReference type="SFLD" id="SFLDS00003">
    <property type="entry name" value="Haloacid_Dehalogenase"/>
    <property type="match status" value="1"/>
</dbReference>
<dbReference type="PRINTS" id="PR00413">
    <property type="entry name" value="HADHALOGNASE"/>
</dbReference>
<dbReference type="EMBL" id="JAGKSP010000002">
    <property type="protein sequence ID" value="MBP3962342.1"/>
    <property type="molecule type" value="Genomic_DNA"/>
</dbReference>
<dbReference type="SUPFAM" id="SSF56784">
    <property type="entry name" value="HAD-like"/>
    <property type="match status" value="1"/>
</dbReference>
<dbReference type="NCBIfam" id="TIGR01549">
    <property type="entry name" value="HAD-SF-IA-v1"/>
    <property type="match status" value="1"/>
</dbReference>
<dbReference type="Gene3D" id="1.10.150.240">
    <property type="entry name" value="Putative phosphatase, domain 2"/>
    <property type="match status" value="1"/>
</dbReference>
<dbReference type="PANTHER" id="PTHR43434:SF1">
    <property type="entry name" value="PHOSPHOGLYCOLATE PHOSPHATASE"/>
    <property type="match status" value="1"/>
</dbReference>
<dbReference type="Gene3D" id="3.40.50.1000">
    <property type="entry name" value="HAD superfamily/HAD-like"/>
    <property type="match status" value="1"/>
</dbReference>
<dbReference type="InterPro" id="IPR023198">
    <property type="entry name" value="PGP-like_dom2"/>
</dbReference>
<dbReference type="InterPro" id="IPR050155">
    <property type="entry name" value="HAD-like_hydrolase_sf"/>
</dbReference>
<dbReference type="InterPro" id="IPR006439">
    <property type="entry name" value="HAD-SF_hydro_IA"/>
</dbReference>
<dbReference type="SFLD" id="SFLDG01135">
    <property type="entry name" value="C1.5.6:_HAD__Beta-PGM__Phospha"/>
    <property type="match status" value="1"/>
</dbReference>
<reference evidence="1 2" key="1">
    <citation type="submission" date="2021-04" db="EMBL/GenBank/DDBJ databases">
        <title>Paenibacillus sp. DLE-14 whole genome sequence.</title>
        <authorList>
            <person name="Ham Y.J."/>
        </authorList>
    </citation>
    <scope>NUCLEOTIDE SEQUENCE [LARGE SCALE GENOMIC DNA]</scope>
    <source>
        <strain evidence="1 2">DLE-14</strain>
    </source>
</reference>
<keyword evidence="2" id="KW-1185">Reference proteome</keyword>
<dbReference type="SFLD" id="SFLDG01129">
    <property type="entry name" value="C1.5:_HAD__Beta-PGM__Phosphata"/>
    <property type="match status" value="1"/>
</dbReference>
<comment type="caution">
    <text evidence="1">The sequence shown here is derived from an EMBL/GenBank/DDBJ whole genome shotgun (WGS) entry which is preliminary data.</text>
</comment>
<dbReference type="InterPro" id="IPR023214">
    <property type="entry name" value="HAD_sf"/>
</dbReference>
<dbReference type="GO" id="GO:0016787">
    <property type="term" value="F:hydrolase activity"/>
    <property type="evidence" value="ECO:0007669"/>
    <property type="project" value="UniProtKB-KW"/>
</dbReference>
<dbReference type="Pfam" id="PF13419">
    <property type="entry name" value="HAD_2"/>
    <property type="match status" value="1"/>
</dbReference>
<evidence type="ECO:0000313" key="2">
    <source>
        <dbReference type="Proteomes" id="UP000673394"/>
    </source>
</evidence>
<protein>
    <submittedName>
        <fullName evidence="1">HAD family hydrolase</fullName>
    </submittedName>
</protein>
<evidence type="ECO:0000313" key="1">
    <source>
        <dbReference type="EMBL" id="MBP3962342.1"/>
    </source>
</evidence>
<organism evidence="1 2">
    <name type="scientific">Paenibacillus lignilyticus</name>
    <dbReference type="NCBI Taxonomy" id="1172615"/>
    <lineage>
        <taxon>Bacteria</taxon>
        <taxon>Bacillati</taxon>
        <taxon>Bacillota</taxon>
        <taxon>Bacilli</taxon>
        <taxon>Bacillales</taxon>
        <taxon>Paenibacillaceae</taxon>
        <taxon>Paenibacillus</taxon>
    </lineage>
</organism>
<accession>A0ABS5C8M0</accession>
<dbReference type="InterPro" id="IPR036412">
    <property type="entry name" value="HAD-like_sf"/>
</dbReference>
<sequence length="214" mass="23949">MKAVLFDFDGTLADTLPLSFSAFKAVFKQHDHREVTNDELISMFGPTEEGIIEENFTAQASVLQAIEDYYALYEKGHYTNFPNEKELVDLLRHLKEQGVKIGVITGKSRRAFVISSEALQLQRFFDVAITGDDVGKPKPDPEGIHKALQLLGIDHSNAIFVGDSNADILAGKAAGLRTYGVRWLSTYQSSEYDRIPDGVFNRVAEFYKLLDANR</sequence>
<gene>
    <name evidence="1" type="ORF">I8J30_06415</name>
</gene>
<proteinExistence type="predicted"/>
<dbReference type="InterPro" id="IPR041492">
    <property type="entry name" value="HAD_2"/>
</dbReference>
<name>A0ABS5C8M0_9BACL</name>
<dbReference type="NCBIfam" id="TIGR01509">
    <property type="entry name" value="HAD-SF-IA-v3"/>
    <property type="match status" value="1"/>
</dbReference>
<dbReference type="Proteomes" id="UP000673394">
    <property type="component" value="Unassembled WGS sequence"/>
</dbReference>
<keyword evidence="1" id="KW-0378">Hydrolase</keyword>